<proteinExistence type="predicted"/>
<sequence>MVPIDTCQCCLFNNSNVKIDAYIQRKASHCFMSGLEVCIAATRHKLSSLKISRSVDLINVGNEISRLIDMIYVEESHKDR</sequence>
<evidence type="ECO:0000313" key="1">
    <source>
        <dbReference type="Proteomes" id="UP000035680"/>
    </source>
</evidence>
<dbReference type="Proteomes" id="UP000035680">
    <property type="component" value="Unassembled WGS sequence"/>
</dbReference>
<organism evidence="1 2">
    <name type="scientific">Strongyloides venezuelensis</name>
    <name type="common">Threadworm</name>
    <dbReference type="NCBI Taxonomy" id="75913"/>
    <lineage>
        <taxon>Eukaryota</taxon>
        <taxon>Metazoa</taxon>
        <taxon>Ecdysozoa</taxon>
        <taxon>Nematoda</taxon>
        <taxon>Chromadorea</taxon>
        <taxon>Rhabditida</taxon>
        <taxon>Tylenchina</taxon>
        <taxon>Panagrolaimomorpha</taxon>
        <taxon>Strongyloidoidea</taxon>
        <taxon>Strongyloididae</taxon>
        <taxon>Strongyloides</taxon>
    </lineage>
</organism>
<name>A0A0K0FEH8_STRVS</name>
<dbReference type="AlphaFoldDB" id="A0A0K0FEH8"/>
<reference evidence="1" key="1">
    <citation type="submission" date="2014-07" db="EMBL/GenBank/DDBJ databases">
        <authorList>
            <person name="Martin A.A"/>
            <person name="De Silva N."/>
        </authorList>
    </citation>
    <scope>NUCLEOTIDE SEQUENCE</scope>
</reference>
<protein>
    <submittedName>
        <fullName evidence="2">DUF3077 domain-containing protein</fullName>
    </submittedName>
</protein>
<dbReference type="WBParaSite" id="SVE_0726200.1">
    <property type="protein sequence ID" value="SVE_0726200.1"/>
    <property type="gene ID" value="SVE_0726200"/>
</dbReference>
<keyword evidence="1" id="KW-1185">Reference proteome</keyword>
<accession>A0A0K0FEH8</accession>
<evidence type="ECO:0000313" key="2">
    <source>
        <dbReference type="WBParaSite" id="SVE_0726200.1"/>
    </source>
</evidence>
<reference evidence="2" key="2">
    <citation type="submission" date="2015-08" db="UniProtKB">
        <authorList>
            <consortium name="WormBaseParasite"/>
        </authorList>
    </citation>
    <scope>IDENTIFICATION</scope>
</reference>